<keyword evidence="3" id="KW-0808">Transferase</keyword>
<evidence type="ECO:0000259" key="2">
    <source>
        <dbReference type="Pfam" id="PF13579"/>
    </source>
</evidence>
<keyword evidence="3" id="KW-0328">Glycosyltransferase</keyword>
<dbReference type="RefSeq" id="WP_289162503.1">
    <property type="nucleotide sequence ID" value="NZ_JASZZN010000003.1"/>
</dbReference>
<proteinExistence type="predicted"/>
<evidence type="ECO:0000256" key="1">
    <source>
        <dbReference type="SAM" id="Coils"/>
    </source>
</evidence>
<dbReference type="PANTHER" id="PTHR45947:SF3">
    <property type="entry name" value="SULFOQUINOVOSYL TRANSFERASE SQD2"/>
    <property type="match status" value="1"/>
</dbReference>
<dbReference type="Gene3D" id="3.40.50.2000">
    <property type="entry name" value="Glycogen Phosphorylase B"/>
    <property type="match status" value="2"/>
</dbReference>
<sequence>MIGRHFWPLGAFDAAGHLMQLATMLSATEFQVDVVTPRQANVWSERFQFREFNVHRPIRMFRTGWSSRGDRSISKYIKSLKEWICENRCSPDLIYCDQAREESIAVVEAAKQLGIPSVVRIAGNGSASDLFETKGRRNVKRCLQAAVRADAVVVNSGSVQRQLIIDGFDGAPTCRIPIGVVRGAEASSNLKSDLRGAMAKINGDLHVFDTGVVVLSVERMSDQSGLMTLVESARVLSERLPNLCYWFIGDGPKRDSIYSYLKGEGLRQMMAMPGSFGLLSDVFQAADLMVHAGDDGFQNQVPLAITHRLPLVIANGETAREFFAVSQQEVQEQIASGQFETGIYWFDPARPRTLRIAIETITQDLDRAEAKATELRRTMQTVRDASASLEQYARLFRRLIDAKRNDVNDLP</sequence>
<dbReference type="PANTHER" id="PTHR45947">
    <property type="entry name" value="SULFOQUINOVOSYL TRANSFERASE SQD2"/>
    <property type="match status" value="1"/>
</dbReference>
<dbReference type="InterPro" id="IPR028098">
    <property type="entry name" value="Glyco_trans_4-like_N"/>
</dbReference>
<evidence type="ECO:0000313" key="3">
    <source>
        <dbReference type="EMBL" id="MDM4014893.1"/>
    </source>
</evidence>
<protein>
    <submittedName>
        <fullName evidence="3">Glycosyltransferase</fullName>
        <ecNumber evidence="3">2.4.-.-</ecNumber>
    </submittedName>
</protein>
<reference evidence="3 4" key="1">
    <citation type="submission" date="2023-06" db="EMBL/GenBank/DDBJ databases">
        <title>Roseiconus lacunae JC819 isolated from Gulf of Mannar region, Tamil Nadu.</title>
        <authorList>
            <person name="Pk S."/>
            <person name="Ch S."/>
            <person name="Ch V.R."/>
        </authorList>
    </citation>
    <scope>NUCLEOTIDE SEQUENCE [LARGE SCALE GENOMIC DNA]</scope>
    <source>
        <strain evidence="3 4">JC819</strain>
    </source>
</reference>
<evidence type="ECO:0000313" key="4">
    <source>
        <dbReference type="Proteomes" id="UP001239462"/>
    </source>
</evidence>
<organism evidence="3 4">
    <name type="scientific">Roseiconus lacunae</name>
    <dbReference type="NCBI Taxonomy" id="2605694"/>
    <lineage>
        <taxon>Bacteria</taxon>
        <taxon>Pseudomonadati</taxon>
        <taxon>Planctomycetota</taxon>
        <taxon>Planctomycetia</taxon>
        <taxon>Pirellulales</taxon>
        <taxon>Pirellulaceae</taxon>
        <taxon>Roseiconus</taxon>
    </lineage>
</organism>
<accession>A0ABT7PEG2</accession>
<dbReference type="SUPFAM" id="SSF53756">
    <property type="entry name" value="UDP-Glycosyltransferase/glycogen phosphorylase"/>
    <property type="match status" value="1"/>
</dbReference>
<feature type="domain" description="Glycosyltransferase subfamily 4-like N-terminal" evidence="2">
    <location>
        <begin position="17"/>
        <end position="179"/>
    </location>
</feature>
<dbReference type="EC" id="2.4.-.-" evidence="3"/>
<dbReference type="EMBL" id="JASZZN010000003">
    <property type="protein sequence ID" value="MDM4014893.1"/>
    <property type="molecule type" value="Genomic_DNA"/>
</dbReference>
<keyword evidence="4" id="KW-1185">Reference proteome</keyword>
<comment type="caution">
    <text evidence="3">The sequence shown here is derived from an EMBL/GenBank/DDBJ whole genome shotgun (WGS) entry which is preliminary data.</text>
</comment>
<gene>
    <name evidence="3" type="ORF">QTN89_05585</name>
</gene>
<dbReference type="GO" id="GO:0016757">
    <property type="term" value="F:glycosyltransferase activity"/>
    <property type="evidence" value="ECO:0007669"/>
    <property type="project" value="UniProtKB-KW"/>
</dbReference>
<dbReference type="Proteomes" id="UP001239462">
    <property type="component" value="Unassembled WGS sequence"/>
</dbReference>
<feature type="coiled-coil region" evidence="1">
    <location>
        <begin position="358"/>
        <end position="385"/>
    </location>
</feature>
<dbReference type="InterPro" id="IPR050194">
    <property type="entry name" value="Glycosyltransferase_grp1"/>
</dbReference>
<name>A0ABT7PEG2_9BACT</name>
<dbReference type="Pfam" id="PF13579">
    <property type="entry name" value="Glyco_trans_4_4"/>
    <property type="match status" value="1"/>
</dbReference>
<keyword evidence="1" id="KW-0175">Coiled coil</keyword>